<evidence type="ECO:0000313" key="2">
    <source>
        <dbReference type="Proteomes" id="UP000006702"/>
    </source>
</evidence>
<protein>
    <submittedName>
        <fullName evidence="1">Uncharacterized protein</fullName>
    </submittedName>
</protein>
<proteinExistence type="predicted"/>
<dbReference type="OrthoDB" id="5425662at2759"/>
<name>A1DC15_NEOFI</name>
<gene>
    <name evidence="1" type="ORF">NFIA_100420</name>
</gene>
<dbReference type="VEuPathDB" id="FungiDB:NFIA_100420"/>
<dbReference type="HOGENOM" id="CLU_2740626_0_0_1"/>
<dbReference type="AlphaFoldDB" id="A1DC15"/>
<organism evidence="1 2">
    <name type="scientific">Neosartorya fischeri (strain ATCC 1020 / DSM 3700 / CBS 544.65 / FGSC A1164 / JCM 1740 / NRRL 181 / WB 181)</name>
    <name type="common">Aspergillus fischerianus</name>
    <dbReference type="NCBI Taxonomy" id="331117"/>
    <lineage>
        <taxon>Eukaryota</taxon>
        <taxon>Fungi</taxon>
        <taxon>Dikarya</taxon>
        <taxon>Ascomycota</taxon>
        <taxon>Pezizomycotina</taxon>
        <taxon>Eurotiomycetes</taxon>
        <taxon>Eurotiomycetidae</taxon>
        <taxon>Eurotiales</taxon>
        <taxon>Aspergillaceae</taxon>
        <taxon>Aspergillus</taxon>
        <taxon>Aspergillus subgen. Fumigati</taxon>
    </lineage>
</organism>
<keyword evidence="2" id="KW-1185">Reference proteome</keyword>
<sequence length="71" mass="7604">MVGGVSANFGYIGTPGLLIWQNGSFLQGLDVQAFLEARIFSKADKPRRILLNSDVPGGNAHMVLEVSTQSL</sequence>
<dbReference type="RefSeq" id="XP_001262302.1">
    <property type="nucleotide sequence ID" value="XM_001262301.1"/>
</dbReference>
<evidence type="ECO:0000313" key="1">
    <source>
        <dbReference type="EMBL" id="EAW20405.1"/>
    </source>
</evidence>
<dbReference type="EMBL" id="DS027694">
    <property type="protein sequence ID" value="EAW20405.1"/>
    <property type="molecule type" value="Genomic_DNA"/>
</dbReference>
<reference evidence="2" key="1">
    <citation type="journal article" date="2008" name="PLoS Genet.">
        <title>Genomic islands in the pathogenic filamentous fungus Aspergillus fumigatus.</title>
        <authorList>
            <person name="Fedorova N.D."/>
            <person name="Khaldi N."/>
            <person name="Joardar V.S."/>
            <person name="Maiti R."/>
            <person name="Amedeo P."/>
            <person name="Anderson M.J."/>
            <person name="Crabtree J."/>
            <person name="Silva J.C."/>
            <person name="Badger J.H."/>
            <person name="Albarraq A."/>
            <person name="Angiuoli S."/>
            <person name="Bussey H."/>
            <person name="Bowyer P."/>
            <person name="Cotty P.J."/>
            <person name="Dyer P.S."/>
            <person name="Egan A."/>
            <person name="Galens K."/>
            <person name="Fraser-Liggett C.M."/>
            <person name="Haas B.J."/>
            <person name="Inman J.M."/>
            <person name="Kent R."/>
            <person name="Lemieux S."/>
            <person name="Malavazi I."/>
            <person name="Orvis J."/>
            <person name="Roemer T."/>
            <person name="Ronning C.M."/>
            <person name="Sundaram J.P."/>
            <person name="Sutton G."/>
            <person name="Turner G."/>
            <person name="Venter J.C."/>
            <person name="White O.R."/>
            <person name="Whitty B.R."/>
            <person name="Youngman P."/>
            <person name="Wolfe K.H."/>
            <person name="Goldman G.H."/>
            <person name="Wortman J.R."/>
            <person name="Jiang B."/>
            <person name="Denning D.W."/>
            <person name="Nierman W.C."/>
        </authorList>
    </citation>
    <scope>NUCLEOTIDE SEQUENCE [LARGE SCALE GENOMIC DNA]</scope>
    <source>
        <strain evidence="2">ATCC 1020 / DSM 3700 / CBS 544.65 / FGSC A1164 / JCM 1740 / NRRL 181 / WB 181</strain>
    </source>
</reference>
<dbReference type="GeneID" id="4588636"/>
<dbReference type="Proteomes" id="UP000006702">
    <property type="component" value="Unassembled WGS sequence"/>
</dbReference>
<accession>A1DC15</accession>
<dbReference type="KEGG" id="nfi:NFIA_100420"/>